<dbReference type="RefSeq" id="WP_133316105.1">
    <property type="nucleotide sequence ID" value="NZ_SMTL01000002.1"/>
</dbReference>
<dbReference type="AlphaFoldDB" id="A0A4R5UKB6"/>
<comment type="similarity">
    <text evidence="1 3">Belongs to the short-chain dehydrogenases/reductases (SDR) family.</text>
</comment>
<dbReference type="SMART" id="SM00822">
    <property type="entry name" value="PKS_KR"/>
    <property type="match status" value="1"/>
</dbReference>
<dbReference type="SUPFAM" id="SSF51735">
    <property type="entry name" value="NAD(P)-binding Rossmann-fold domains"/>
    <property type="match status" value="1"/>
</dbReference>
<evidence type="ECO:0000256" key="2">
    <source>
        <dbReference type="ARBA" id="ARBA00023002"/>
    </source>
</evidence>
<dbReference type="PANTHER" id="PTHR44196">
    <property type="entry name" value="DEHYDROGENASE/REDUCTASE SDR FAMILY MEMBER 7B"/>
    <property type="match status" value="1"/>
</dbReference>
<dbReference type="PRINTS" id="PR00080">
    <property type="entry name" value="SDRFAMILY"/>
</dbReference>
<dbReference type="Gene3D" id="3.40.50.720">
    <property type="entry name" value="NAD(P)-binding Rossmann-like Domain"/>
    <property type="match status" value="1"/>
</dbReference>
<dbReference type="EMBL" id="SMTL01000002">
    <property type="protein sequence ID" value="TDK37338.1"/>
    <property type="molecule type" value="Genomic_DNA"/>
</dbReference>
<evidence type="ECO:0000256" key="1">
    <source>
        <dbReference type="ARBA" id="ARBA00006484"/>
    </source>
</evidence>
<sequence length="252" mass="26894">MKMNGNTILITGGGSGIGKALAQAFHQLGNKVIVTGRRRAALDEMTAANPGIEAMVLDVTNAEAVKAFAAEVTGKHPELNVVINNAGIMVPETIAEAPDYLKTAEDTIATNLVGPIRLTAALLPHLKSQADATVVTVSSGLSFVPLVITPTYSATKAGIHSYSMAIREQLKETSVKVVEIAPPYVQTELMGERQASDPNAMPLADFISEVMQILTDQPDVREVIVERCKPLRYASESGNFDAVFGRLNSQQH</sequence>
<evidence type="ECO:0000259" key="4">
    <source>
        <dbReference type="SMART" id="SM00822"/>
    </source>
</evidence>
<evidence type="ECO:0000313" key="6">
    <source>
        <dbReference type="Proteomes" id="UP000295238"/>
    </source>
</evidence>
<dbReference type="InterPro" id="IPR057326">
    <property type="entry name" value="KR_dom"/>
</dbReference>
<dbReference type="OrthoDB" id="9810734at2"/>
<dbReference type="InterPro" id="IPR020904">
    <property type="entry name" value="Sc_DH/Rdtase_CS"/>
</dbReference>
<dbReference type="PRINTS" id="PR00081">
    <property type="entry name" value="GDHRDH"/>
</dbReference>
<gene>
    <name evidence="5" type="ORF">E2F50_10725</name>
</gene>
<name>A0A4R5UKB6_9HYPH</name>
<comment type="caution">
    <text evidence="5">The sequence shown here is derived from an EMBL/GenBank/DDBJ whole genome shotgun (WGS) entry which is preliminary data.</text>
</comment>
<dbReference type="PANTHER" id="PTHR44196:SF1">
    <property type="entry name" value="DEHYDROGENASE_REDUCTASE SDR FAMILY MEMBER 7B"/>
    <property type="match status" value="1"/>
</dbReference>
<protein>
    <submittedName>
        <fullName evidence="5">SDR family NAD(P)-dependent oxidoreductase</fullName>
    </submittedName>
</protein>
<feature type="domain" description="Ketoreductase" evidence="4">
    <location>
        <begin position="6"/>
        <end position="186"/>
    </location>
</feature>
<evidence type="ECO:0000256" key="3">
    <source>
        <dbReference type="RuleBase" id="RU000363"/>
    </source>
</evidence>
<dbReference type="InterPro" id="IPR036291">
    <property type="entry name" value="NAD(P)-bd_dom_sf"/>
</dbReference>
<proteinExistence type="inferred from homology"/>
<dbReference type="GO" id="GO:0016491">
    <property type="term" value="F:oxidoreductase activity"/>
    <property type="evidence" value="ECO:0007669"/>
    <property type="project" value="UniProtKB-KW"/>
</dbReference>
<keyword evidence="6" id="KW-1185">Reference proteome</keyword>
<dbReference type="InterPro" id="IPR002347">
    <property type="entry name" value="SDR_fam"/>
</dbReference>
<organism evidence="5 6">
    <name type="scientific">Rhizobium deserti</name>
    <dbReference type="NCBI Taxonomy" id="2547961"/>
    <lineage>
        <taxon>Bacteria</taxon>
        <taxon>Pseudomonadati</taxon>
        <taxon>Pseudomonadota</taxon>
        <taxon>Alphaproteobacteria</taxon>
        <taxon>Hyphomicrobiales</taxon>
        <taxon>Rhizobiaceae</taxon>
        <taxon>Rhizobium/Agrobacterium group</taxon>
        <taxon>Rhizobium</taxon>
    </lineage>
</organism>
<evidence type="ECO:0000313" key="5">
    <source>
        <dbReference type="EMBL" id="TDK37338.1"/>
    </source>
</evidence>
<keyword evidence="2" id="KW-0560">Oxidoreductase</keyword>
<dbReference type="Proteomes" id="UP000295238">
    <property type="component" value="Unassembled WGS sequence"/>
</dbReference>
<accession>A0A4R5UKB6</accession>
<reference evidence="5 6" key="1">
    <citation type="submission" date="2019-03" db="EMBL/GenBank/DDBJ databases">
        <title>Rhizobium sp. nov., an bacterium isolated from biocrust in Mu Us Desert.</title>
        <authorList>
            <person name="Lixiong L."/>
        </authorList>
    </citation>
    <scope>NUCLEOTIDE SEQUENCE [LARGE SCALE GENOMIC DNA]</scope>
    <source>
        <strain evidence="5 6">SPY-1</strain>
    </source>
</reference>
<dbReference type="CDD" id="cd05370">
    <property type="entry name" value="SDR_c2"/>
    <property type="match status" value="1"/>
</dbReference>
<dbReference type="PROSITE" id="PS00061">
    <property type="entry name" value="ADH_SHORT"/>
    <property type="match status" value="1"/>
</dbReference>
<dbReference type="GO" id="GO:0016020">
    <property type="term" value="C:membrane"/>
    <property type="evidence" value="ECO:0007669"/>
    <property type="project" value="TreeGrafter"/>
</dbReference>
<dbReference type="Pfam" id="PF00106">
    <property type="entry name" value="adh_short"/>
    <property type="match status" value="1"/>
</dbReference>